<keyword evidence="2" id="KW-1185">Reference proteome</keyword>
<protein>
    <submittedName>
        <fullName evidence="1">Uncharacterized protein</fullName>
    </submittedName>
</protein>
<comment type="caution">
    <text evidence="1">The sequence shown here is derived from an EMBL/GenBank/DDBJ whole genome shotgun (WGS) entry which is preliminary data.</text>
</comment>
<gene>
    <name evidence="1" type="ORF">DPMN_003103</name>
</gene>
<evidence type="ECO:0000313" key="2">
    <source>
        <dbReference type="Proteomes" id="UP000828390"/>
    </source>
</evidence>
<accession>A0A9D4MMU2</accession>
<dbReference type="Proteomes" id="UP000828390">
    <property type="component" value="Unassembled WGS sequence"/>
</dbReference>
<sequence>MNKASCELPTDEFRVITVTTSTGSLQVCTFAVTTSTGSPQVCTCTVTTSTGSPQVCTCAVTTSTGSPRVCTCAVTHHLVVRTPQFSVSGTTQTCPTRR</sequence>
<reference evidence="1" key="2">
    <citation type="submission" date="2020-11" db="EMBL/GenBank/DDBJ databases">
        <authorList>
            <person name="McCartney M.A."/>
            <person name="Auch B."/>
            <person name="Kono T."/>
            <person name="Mallez S."/>
            <person name="Becker A."/>
            <person name="Gohl D.M."/>
            <person name="Silverstein K.A.T."/>
            <person name="Koren S."/>
            <person name="Bechman K.B."/>
            <person name="Herman A."/>
            <person name="Abrahante J.E."/>
            <person name="Garbe J."/>
        </authorList>
    </citation>
    <scope>NUCLEOTIDE SEQUENCE</scope>
    <source>
        <strain evidence="1">Duluth1</strain>
        <tissue evidence="1">Whole animal</tissue>
    </source>
</reference>
<dbReference type="AlphaFoldDB" id="A0A9D4MMU2"/>
<proteinExistence type="predicted"/>
<evidence type="ECO:0000313" key="1">
    <source>
        <dbReference type="EMBL" id="KAH3879201.1"/>
    </source>
</evidence>
<name>A0A9D4MMU2_DREPO</name>
<reference evidence="1" key="1">
    <citation type="journal article" date="2019" name="bioRxiv">
        <title>The Genome of the Zebra Mussel, Dreissena polymorpha: A Resource for Invasive Species Research.</title>
        <authorList>
            <person name="McCartney M.A."/>
            <person name="Auch B."/>
            <person name="Kono T."/>
            <person name="Mallez S."/>
            <person name="Zhang Y."/>
            <person name="Obille A."/>
            <person name="Becker A."/>
            <person name="Abrahante J.E."/>
            <person name="Garbe J."/>
            <person name="Badalamenti J.P."/>
            <person name="Herman A."/>
            <person name="Mangelson H."/>
            <person name="Liachko I."/>
            <person name="Sullivan S."/>
            <person name="Sone E.D."/>
            <person name="Koren S."/>
            <person name="Silverstein K.A.T."/>
            <person name="Beckman K.B."/>
            <person name="Gohl D.M."/>
        </authorList>
    </citation>
    <scope>NUCLEOTIDE SEQUENCE</scope>
    <source>
        <strain evidence="1">Duluth1</strain>
        <tissue evidence="1">Whole animal</tissue>
    </source>
</reference>
<organism evidence="1 2">
    <name type="scientific">Dreissena polymorpha</name>
    <name type="common">Zebra mussel</name>
    <name type="synonym">Mytilus polymorpha</name>
    <dbReference type="NCBI Taxonomy" id="45954"/>
    <lineage>
        <taxon>Eukaryota</taxon>
        <taxon>Metazoa</taxon>
        <taxon>Spiralia</taxon>
        <taxon>Lophotrochozoa</taxon>
        <taxon>Mollusca</taxon>
        <taxon>Bivalvia</taxon>
        <taxon>Autobranchia</taxon>
        <taxon>Heteroconchia</taxon>
        <taxon>Euheterodonta</taxon>
        <taxon>Imparidentia</taxon>
        <taxon>Neoheterodontei</taxon>
        <taxon>Myida</taxon>
        <taxon>Dreissenoidea</taxon>
        <taxon>Dreissenidae</taxon>
        <taxon>Dreissena</taxon>
    </lineage>
</organism>
<dbReference type="EMBL" id="JAIWYP010000001">
    <property type="protein sequence ID" value="KAH3879201.1"/>
    <property type="molecule type" value="Genomic_DNA"/>
</dbReference>